<dbReference type="InterPro" id="IPR038389">
    <property type="entry name" value="PSMG2_sf"/>
</dbReference>
<proteinExistence type="predicted"/>
<organism evidence="1">
    <name type="scientific">Propionibacterium freudenreichii subsp. freudenreichii</name>
    <dbReference type="NCBI Taxonomy" id="66712"/>
    <lineage>
        <taxon>Bacteria</taxon>
        <taxon>Bacillati</taxon>
        <taxon>Actinomycetota</taxon>
        <taxon>Actinomycetes</taxon>
        <taxon>Propionibacteriales</taxon>
        <taxon>Propionibacteriaceae</taxon>
        <taxon>Propionibacterium</taxon>
    </lineage>
</organism>
<evidence type="ECO:0000313" key="1">
    <source>
        <dbReference type="EMBL" id="CEP25986.1"/>
    </source>
</evidence>
<dbReference type="InterPro" id="IPR008492">
    <property type="entry name" value="Rv2714-like"/>
</dbReference>
<dbReference type="PIRSF" id="PIRSF028754">
    <property type="entry name" value="UCP028754"/>
    <property type="match status" value="1"/>
</dbReference>
<accession>A0A068VRE0</accession>
<sequence>MADTWSTLRDPVVIAAFEGWNDAADAASEVVNHLTDTYPTDLIWELDSEDYYDFQTTRPKVEMVNGRSTLRWPTIRMSVVHMPHRDLVAISGPEPNLRWRSFCRILVSTFRACNPTMVIILGAMLTDSPHSRPLPVNASSSDNRIIAGLGIEPSQYEGPTGIVSALADECRKQRLECVSLWASVPHYVSGSPNPKATLALLGRVEDLLDEAIDLGDLPELTRAWQRGVDELADEDPDVAEYIQGLEEQQDAEQLPGSTGDALAADFQRYLRHRRTR</sequence>
<dbReference type="RefSeq" id="WP_013161031.1">
    <property type="nucleotide sequence ID" value="NZ_CP010341.1"/>
</dbReference>
<dbReference type="AlphaFoldDB" id="A0A068VRE0"/>
<dbReference type="InterPro" id="IPR019151">
    <property type="entry name" value="Proteasome_assmbl_chaperone_2"/>
</dbReference>
<name>A0A068VRE0_PROFF</name>
<evidence type="ECO:0008006" key="2">
    <source>
        <dbReference type="Google" id="ProtNLM"/>
    </source>
</evidence>
<gene>
    <name evidence="1" type="ORF">PFCIRM138_03420</name>
</gene>
<dbReference type="Gene3D" id="3.40.50.10900">
    <property type="entry name" value="PAC-like subunit"/>
    <property type="match status" value="1"/>
</dbReference>
<dbReference type="SUPFAM" id="SSF159659">
    <property type="entry name" value="Cgl1923-like"/>
    <property type="match status" value="1"/>
</dbReference>
<dbReference type="Pfam" id="PF09754">
    <property type="entry name" value="PAC2"/>
    <property type="match status" value="1"/>
</dbReference>
<reference evidence="1" key="1">
    <citation type="submission" date="2014-08" db="EMBL/GenBank/DDBJ databases">
        <authorList>
            <person name="Falentin Helene"/>
        </authorList>
    </citation>
    <scope>NUCLEOTIDE SEQUENCE</scope>
</reference>
<dbReference type="EMBL" id="LM676387">
    <property type="protein sequence ID" value="CEP25986.1"/>
    <property type="molecule type" value="Genomic_DNA"/>
</dbReference>
<dbReference type="GeneID" id="61222202"/>
<protein>
    <recommendedName>
        <fullName evidence="2">Carboxylate--amine ligase</fullName>
    </recommendedName>
</protein>